<evidence type="ECO:0000256" key="3">
    <source>
        <dbReference type="ARBA" id="ARBA00005985"/>
    </source>
</evidence>
<name>A0A7S0WNA7_9CHLO</name>
<dbReference type="PANTHER" id="PTHR43009:SF10">
    <property type="entry name" value="HOMOGENTISATE SOLANESYLTRANSFERASE, CHLOROPLASTIC"/>
    <property type="match status" value="1"/>
</dbReference>
<proteinExistence type="inferred from homology"/>
<keyword evidence="4" id="KW-0150">Chloroplast</keyword>
<feature type="transmembrane region" description="Helical" evidence="11">
    <location>
        <begin position="343"/>
        <end position="361"/>
    </location>
</feature>
<feature type="transmembrane region" description="Helical" evidence="11">
    <location>
        <begin position="237"/>
        <end position="258"/>
    </location>
</feature>
<evidence type="ECO:0000256" key="2">
    <source>
        <dbReference type="ARBA" id="ARBA00004229"/>
    </source>
</evidence>
<keyword evidence="6" id="KW-0808">Transferase</keyword>
<evidence type="ECO:0000256" key="11">
    <source>
        <dbReference type="SAM" id="Phobius"/>
    </source>
</evidence>
<reference evidence="12" key="1">
    <citation type="submission" date="2021-01" db="EMBL/GenBank/DDBJ databases">
        <authorList>
            <person name="Corre E."/>
            <person name="Pelletier E."/>
            <person name="Niang G."/>
            <person name="Scheremetjew M."/>
            <person name="Finn R."/>
            <person name="Kale V."/>
            <person name="Holt S."/>
            <person name="Cochrane G."/>
            <person name="Meng A."/>
            <person name="Brown T."/>
            <person name="Cohen L."/>
        </authorList>
    </citation>
    <scope>NUCLEOTIDE SEQUENCE</scope>
    <source>
        <strain evidence="12">SAG 11-49</strain>
    </source>
</reference>
<dbReference type="InterPro" id="IPR044878">
    <property type="entry name" value="UbiA_sf"/>
</dbReference>
<evidence type="ECO:0000256" key="9">
    <source>
        <dbReference type="ARBA" id="ARBA00022989"/>
    </source>
</evidence>
<comment type="similarity">
    <text evidence="3">Belongs to the UbiA prenyltransferase family.</text>
</comment>
<comment type="subcellular location">
    <subcellularLocation>
        <location evidence="1">Membrane</location>
        <topology evidence="1">Multi-pass membrane protein</topology>
    </subcellularLocation>
    <subcellularLocation>
        <location evidence="2">Plastid</location>
        <location evidence="2">Chloroplast</location>
    </subcellularLocation>
</comment>
<evidence type="ECO:0000256" key="1">
    <source>
        <dbReference type="ARBA" id="ARBA00004141"/>
    </source>
</evidence>
<evidence type="ECO:0000256" key="5">
    <source>
        <dbReference type="ARBA" id="ARBA00022640"/>
    </source>
</evidence>
<evidence type="ECO:0000256" key="6">
    <source>
        <dbReference type="ARBA" id="ARBA00022679"/>
    </source>
</evidence>
<gene>
    <name evidence="12" type="ORF">CLEI1391_LOCUS6452</name>
</gene>
<evidence type="ECO:0000313" key="12">
    <source>
        <dbReference type="EMBL" id="CAD8674634.1"/>
    </source>
</evidence>
<evidence type="ECO:0000256" key="8">
    <source>
        <dbReference type="ARBA" id="ARBA00022946"/>
    </source>
</evidence>
<organism evidence="12">
    <name type="scientific">Chlamydomonas leiostraca</name>
    <dbReference type="NCBI Taxonomy" id="1034604"/>
    <lineage>
        <taxon>Eukaryota</taxon>
        <taxon>Viridiplantae</taxon>
        <taxon>Chlorophyta</taxon>
        <taxon>core chlorophytes</taxon>
        <taxon>Chlorophyceae</taxon>
        <taxon>CS clade</taxon>
        <taxon>Chlamydomonadales</taxon>
        <taxon>Chlamydomonadaceae</taxon>
        <taxon>Chlamydomonas</taxon>
    </lineage>
</organism>
<dbReference type="AlphaFoldDB" id="A0A7S0WNA7"/>
<dbReference type="Pfam" id="PF01040">
    <property type="entry name" value="UbiA"/>
    <property type="match status" value="1"/>
</dbReference>
<keyword evidence="8" id="KW-0809">Transit peptide</keyword>
<feature type="transmembrane region" description="Helical" evidence="11">
    <location>
        <begin position="314"/>
        <end position="331"/>
    </location>
</feature>
<protein>
    <submittedName>
        <fullName evidence="12">Uncharacterized protein</fullName>
    </submittedName>
</protein>
<evidence type="ECO:0000256" key="10">
    <source>
        <dbReference type="ARBA" id="ARBA00023136"/>
    </source>
</evidence>
<keyword evidence="9 11" id="KW-1133">Transmembrane helix</keyword>
<evidence type="ECO:0000256" key="7">
    <source>
        <dbReference type="ARBA" id="ARBA00022692"/>
    </source>
</evidence>
<dbReference type="CDD" id="cd13960">
    <property type="entry name" value="PT_UbiA_HPT1"/>
    <property type="match status" value="1"/>
</dbReference>
<dbReference type="EMBL" id="HBFB01011416">
    <property type="protein sequence ID" value="CAD8674634.1"/>
    <property type="molecule type" value="Transcribed_RNA"/>
</dbReference>
<evidence type="ECO:0000256" key="4">
    <source>
        <dbReference type="ARBA" id="ARBA00022528"/>
    </source>
</evidence>
<dbReference type="PANTHER" id="PTHR43009">
    <property type="entry name" value="HOMOGENTISATE SOLANESYLTRANSFERASE, CHLOROPLASTIC"/>
    <property type="match status" value="1"/>
</dbReference>
<keyword evidence="7 11" id="KW-0812">Transmembrane</keyword>
<dbReference type="NCBIfam" id="NF009525">
    <property type="entry name" value="PRK12887.1"/>
    <property type="match status" value="1"/>
</dbReference>
<keyword evidence="10 11" id="KW-0472">Membrane</keyword>
<dbReference type="GO" id="GO:0004659">
    <property type="term" value="F:prenyltransferase activity"/>
    <property type="evidence" value="ECO:0007669"/>
    <property type="project" value="InterPro"/>
</dbReference>
<dbReference type="GO" id="GO:0009507">
    <property type="term" value="C:chloroplast"/>
    <property type="evidence" value="ECO:0007669"/>
    <property type="project" value="UniProtKB-SubCell"/>
</dbReference>
<keyword evidence="5" id="KW-0934">Plastid</keyword>
<dbReference type="GO" id="GO:0016020">
    <property type="term" value="C:membrane"/>
    <property type="evidence" value="ECO:0007669"/>
    <property type="project" value="UniProtKB-SubCell"/>
</dbReference>
<feature type="transmembrane region" description="Helical" evidence="11">
    <location>
        <begin position="178"/>
        <end position="196"/>
    </location>
</feature>
<dbReference type="InterPro" id="IPR044502">
    <property type="entry name" value="AtHST-like"/>
</dbReference>
<feature type="transmembrane region" description="Helical" evidence="11">
    <location>
        <begin position="203"/>
        <end position="225"/>
    </location>
</feature>
<dbReference type="Gene3D" id="1.10.357.140">
    <property type="entry name" value="UbiA prenyltransferase"/>
    <property type="match status" value="1"/>
</dbReference>
<accession>A0A7S0WNA7</accession>
<dbReference type="InterPro" id="IPR000537">
    <property type="entry name" value="UbiA_prenyltransferase"/>
</dbReference>
<sequence length="364" mass="39762">MECSTSRCMPASSRQSAFNGCSHLSSRRVPPQIARRALNKRTLKVLANAASISAGGEGQPVGNKAVKFVEAFWKFLRPHTIRGTVLGTSAVTARALMENPAAIDWSLLPKALMGLLALLCGNGYIVGINQIYDVSIDVISKPFLPVAAGELSPSMAWVLCLTLASAGVAIVANNFGSLITSLYCFGLFLGTVYSIPPLRLKRFAVPAFMIIACVRGFLLNFGVYYATRAALGSGFVWSPPITFITSFVTLFAVVIAITKDLPDVEGDRANNIETFATRMGVPFVSLMSVGLLMTNYVGAMWMGLQPTMGFRPEVMVTCHALLAALLSFRTLRLHQAKYSRDAILSFYRWIWTLFYCEYAMFPFI</sequence>
<feature type="transmembrane region" description="Helical" evidence="11">
    <location>
        <begin position="279"/>
        <end position="302"/>
    </location>
</feature>